<reference evidence="1" key="1">
    <citation type="journal article" date="2021" name="Proc. Natl. Acad. Sci. U.S.A.">
        <title>A Catalog of Tens of Thousands of Viruses from Human Metagenomes Reveals Hidden Associations with Chronic Diseases.</title>
        <authorList>
            <person name="Tisza M.J."/>
            <person name="Buck C.B."/>
        </authorList>
    </citation>
    <scope>NUCLEOTIDE SEQUENCE</scope>
    <source>
        <strain evidence="1">CtGkF2</strain>
    </source>
</reference>
<sequence length="118" mass="13420">MSLLDRGNATVEVFPEEQVVSPDGNIFTRASKVPVTLEVWLAPVGQSGTSARRAEQDLEGFESEKVMRMRMLRKNHHIVLGAQSKVRFNGETWSVFGDVTRYMATTRTKHHDYTLRRA</sequence>
<proteinExistence type="predicted"/>
<organism evidence="1">
    <name type="scientific">Siphoviridae sp. ctGkF2</name>
    <dbReference type="NCBI Taxonomy" id="2827823"/>
    <lineage>
        <taxon>Viruses</taxon>
        <taxon>Duplodnaviria</taxon>
        <taxon>Heunggongvirae</taxon>
        <taxon>Uroviricota</taxon>
        <taxon>Caudoviricetes</taxon>
    </lineage>
</organism>
<evidence type="ECO:0000313" key="1">
    <source>
        <dbReference type="EMBL" id="DAF63953.1"/>
    </source>
</evidence>
<accession>A0A8S5TLA6</accession>
<protein>
    <submittedName>
        <fullName evidence="1">Minor capsid protein</fullName>
    </submittedName>
</protein>
<dbReference type="EMBL" id="BK032847">
    <property type="protein sequence ID" value="DAF63953.1"/>
    <property type="molecule type" value="Genomic_DNA"/>
</dbReference>
<name>A0A8S5TLA6_9CAUD</name>